<dbReference type="RefSeq" id="WP_377283329.1">
    <property type="nucleotide sequence ID" value="NZ_JBHRSI010000009.1"/>
</dbReference>
<proteinExistence type="predicted"/>
<dbReference type="SUPFAM" id="SSF50494">
    <property type="entry name" value="Trypsin-like serine proteases"/>
    <property type="match status" value="1"/>
</dbReference>
<evidence type="ECO:0000313" key="1">
    <source>
        <dbReference type="EMBL" id="MFD1785750.1"/>
    </source>
</evidence>
<reference evidence="2" key="1">
    <citation type="journal article" date="2019" name="Int. J. Syst. Evol. Microbiol.">
        <title>The Global Catalogue of Microorganisms (GCM) 10K type strain sequencing project: providing services to taxonomists for standard genome sequencing and annotation.</title>
        <authorList>
            <consortium name="The Broad Institute Genomics Platform"/>
            <consortium name="The Broad Institute Genome Sequencing Center for Infectious Disease"/>
            <person name="Wu L."/>
            <person name="Ma J."/>
        </authorList>
    </citation>
    <scope>NUCLEOTIDE SEQUENCE [LARGE SCALE GENOMIC DNA]</scope>
    <source>
        <strain evidence="2">DFY28</strain>
    </source>
</reference>
<evidence type="ECO:0000313" key="2">
    <source>
        <dbReference type="Proteomes" id="UP001597237"/>
    </source>
</evidence>
<gene>
    <name evidence="1" type="ORF">ACFSC0_20325</name>
</gene>
<accession>A0ABW4NAJ4</accession>
<protein>
    <submittedName>
        <fullName evidence="1">Trypsin-like peptidase domain-containing protein</fullName>
    </submittedName>
</protein>
<dbReference type="Proteomes" id="UP001597237">
    <property type="component" value="Unassembled WGS sequence"/>
</dbReference>
<sequence>MATEDFRPVMPQFAPGRRIEVDPYSVTATPLQMTFQSQVISSGTAFFWRRNNRTYLITNWHNVSGKNPRTGVHLSPTAAEPNSLSFDVFEGGDINRRRAAIGQIRDAQGKPLWLEHPVHRKRVDVVALELGSLNPKWVYPINELAVGSIRAQIGGDAFILGFPMGVGPSRMAIWKRASIATEPDIDVENLPLMYVDTATSAGMSGSPVIIRSTLGERDDGSRVMMLGPMTRFIGIYSGRLQPDGAVGAQLGFIWKAPVIDEIIDGQQLGSTE</sequence>
<keyword evidence="2" id="KW-1185">Reference proteome</keyword>
<dbReference type="InterPro" id="IPR009003">
    <property type="entry name" value="Peptidase_S1_PA"/>
</dbReference>
<organism evidence="1 2">
    <name type="scientific">Phenylobacterium terrae</name>
    <dbReference type="NCBI Taxonomy" id="2665495"/>
    <lineage>
        <taxon>Bacteria</taxon>
        <taxon>Pseudomonadati</taxon>
        <taxon>Pseudomonadota</taxon>
        <taxon>Alphaproteobacteria</taxon>
        <taxon>Caulobacterales</taxon>
        <taxon>Caulobacteraceae</taxon>
        <taxon>Phenylobacterium</taxon>
    </lineage>
</organism>
<comment type="caution">
    <text evidence="1">The sequence shown here is derived from an EMBL/GenBank/DDBJ whole genome shotgun (WGS) entry which is preliminary data.</text>
</comment>
<dbReference type="EMBL" id="JBHUEY010000012">
    <property type="protein sequence ID" value="MFD1785750.1"/>
    <property type="molecule type" value="Genomic_DNA"/>
</dbReference>
<name>A0ABW4NAJ4_9CAUL</name>
<dbReference type="Pfam" id="PF13365">
    <property type="entry name" value="Trypsin_2"/>
    <property type="match status" value="1"/>
</dbReference>